<dbReference type="InterPro" id="IPR011701">
    <property type="entry name" value="MFS"/>
</dbReference>
<comment type="subcellular location">
    <subcellularLocation>
        <location evidence="1">Cell membrane</location>
        <topology evidence="1">Multi-pass membrane protein</topology>
    </subcellularLocation>
</comment>
<dbReference type="InterPro" id="IPR020846">
    <property type="entry name" value="MFS_dom"/>
</dbReference>
<dbReference type="AlphaFoldDB" id="A0A967B6A1"/>
<evidence type="ECO:0000256" key="1">
    <source>
        <dbReference type="ARBA" id="ARBA00004651"/>
    </source>
</evidence>
<organism evidence="7 8">
    <name type="scientific">Metallococcus carri</name>
    <dbReference type="NCBI Taxonomy" id="1656884"/>
    <lineage>
        <taxon>Bacteria</taxon>
        <taxon>Bacillati</taxon>
        <taxon>Actinomycetota</taxon>
        <taxon>Actinomycetes</taxon>
        <taxon>Micrococcales</taxon>
        <taxon>Dermacoccaceae</taxon>
        <taxon>Metallococcus</taxon>
    </lineage>
</organism>
<proteinExistence type="predicted"/>
<dbReference type="Gene3D" id="1.20.1250.20">
    <property type="entry name" value="MFS general substrate transporter like domains"/>
    <property type="match status" value="2"/>
</dbReference>
<keyword evidence="4 5" id="KW-0472">Membrane</keyword>
<dbReference type="GO" id="GO:0022857">
    <property type="term" value="F:transmembrane transporter activity"/>
    <property type="evidence" value="ECO:0007669"/>
    <property type="project" value="InterPro"/>
</dbReference>
<accession>A0A967B6A1</accession>
<feature type="transmembrane region" description="Helical" evidence="5">
    <location>
        <begin position="46"/>
        <end position="63"/>
    </location>
</feature>
<dbReference type="PROSITE" id="PS50850">
    <property type="entry name" value="MFS"/>
    <property type="match status" value="1"/>
</dbReference>
<gene>
    <name evidence="7" type="ORF">G9U51_11320</name>
</gene>
<dbReference type="Pfam" id="PF07690">
    <property type="entry name" value="MFS_1"/>
    <property type="match status" value="1"/>
</dbReference>
<keyword evidence="2 5" id="KW-0812">Transmembrane</keyword>
<dbReference type="Proteomes" id="UP000744769">
    <property type="component" value="Unassembled WGS sequence"/>
</dbReference>
<evidence type="ECO:0000256" key="5">
    <source>
        <dbReference type="SAM" id="Phobius"/>
    </source>
</evidence>
<feature type="transmembrane region" description="Helical" evidence="5">
    <location>
        <begin position="99"/>
        <end position="121"/>
    </location>
</feature>
<dbReference type="SUPFAM" id="SSF103473">
    <property type="entry name" value="MFS general substrate transporter"/>
    <property type="match status" value="1"/>
</dbReference>
<feature type="transmembrane region" description="Helical" evidence="5">
    <location>
        <begin position="339"/>
        <end position="360"/>
    </location>
</feature>
<protein>
    <submittedName>
        <fullName evidence="7">MFS transporter</fullName>
    </submittedName>
</protein>
<feature type="transmembrane region" description="Helical" evidence="5">
    <location>
        <begin position="195"/>
        <end position="211"/>
    </location>
</feature>
<evidence type="ECO:0000259" key="6">
    <source>
        <dbReference type="PROSITE" id="PS50850"/>
    </source>
</evidence>
<feature type="transmembrane region" description="Helical" evidence="5">
    <location>
        <begin position="372"/>
        <end position="391"/>
    </location>
</feature>
<dbReference type="PANTHER" id="PTHR23501">
    <property type="entry name" value="MAJOR FACILITATOR SUPERFAMILY"/>
    <property type="match status" value="1"/>
</dbReference>
<evidence type="ECO:0000313" key="8">
    <source>
        <dbReference type="Proteomes" id="UP000744769"/>
    </source>
</evidence>
<feature type="transmembrane region" description="Helical" evidence="5">
    <location>
        <begin position="282"/>
        <end position="300"/>
    </location>
</feature>
<dbReference type="RefSeq" id="WP_166197041.1">
    <property type="nucleotide sequence ID" value="NZ_JAAOIV010000008.1"/>
</dbReference>
<feature type="transmembrane region" description="Helical" evidence="5">
    <location>
        <begin position="165"/>
        <end position="183"/>
    </location>
</feature>
<sequence>MPSSHSSLALGLGIIGLEFAAAVTVFVSSTLLPVIAADLHARDRLGLLIAGSTLGMFVSMPLSGRAIRAFSATQVLGGGLVLSIGGTAMASLADGPVVFAVGRAIAGFASGLLAVFGLSAAIRHLSDDVRVRVIAATAAMWILPALVGPPITLGLNAIVGWRWTLLLPLPFVVVGRVLVARATRDDPGEQDIRHTSWNALLVPVGVGLMVVAADRPLAIVVGTVIALIGFAALVPRGTLRARVGAPAGVAALTLFGLGFFGADGLVTVLFTDGFGTDLRAAGLALSAAPLAWSLSTPLVPRLRTRGLLPSTALCLAVTGLCVLALAVAVATGAPYPLVILAWAVAGVGVGLAYPTLYLAASTPPEGTGATELAAAVITAESFGALLGGSAGSTVLTLTGLGHAARVQGLTIAYAGFGVVVLLAAVLATRLAPARPPTEQSA</sequence>
<evidence type="ECO:0000313" key="7">
    <source>
        <dbReference type="EMBL" id="NHN56367.1"/>
    </source>
</evidence>
<evidence type="ECO:0000256" key="2">
    <source>
        <dbReference type="ARBA" id="ARBA00022692"/>
    </source>
</evidence>
<comment type="caution">
    <text evidence="7">The sequence shown here is derived from an EMBL/GenBank/DDBJ whole genome shotgun (WGS) entry which is preliminary data.</text>
</comment>
<feature type="transmembrane region" description="Helical" evidence="5">
    <location>
        <begin position="247"/>
        <end position="270"/>
    </location>
</feature>
<feature type="domain" description="Major facilitator superfamily (MFS) profile" evidence="6">
    <location>
        <begin position="4"/>
        <end position="435"/>
    </location>
</feature>
<keyword evidence="8" id="KW-1185">Reference proteome</keyword>
<dbReference type="PANTHER" id="PTHR23501:SF154">
    <property type="entry name" value="MULTIDRUG-EFFLUX TRANSPORTER RV1634-RELATED"/>
    <property type="match status" value="1"/>
</dbReference>
<feature type="transmembrane region" description="Helical" evidence="5">
    <location>
        <begin position="411"/>
        <end position="431"/>
    </location>
</feature>
<feature type="transmembrane region" description="Helical" evidence="5">
    <location>
        <begin position="312"/>
        <end position="333"/>
    </location>
</feature>
<evidence type="ECO:0000256" key="4">
    <source>
        <dbReference type="ARBA" id="ARBA00023136"/>
    </source>
</evidence>
<dbReference type="EMBL" id="JAAOIV010000008">
    <property type="protein sequence ID" value="NHN56367.1"/>
    <property type="molecule type" value="Genomic_DNA"/>
</dbReference>
<dbReference type="GO" id="GO:0005886">
    <property type="term" value="C:plasma membrane"/>
    <property type="evidence" value="ECO:0007669"/>
    <property type="project" value="UniProtKB-SubCell"/>
</dbReference>
<name>A0A967B6A1_9MICO</name>
<keyword evidence="3 5" id="KW-1133">Transmembrane helix</keyword>
<feature type="transmembrane region" description="Helical" evidence="5">
    <location>
        <begin position="133"/>
        <end position="159"/>
    </location>
</feature>
<reference evidence="7" key="1">
    <citation type="submission" date="2020-03" db="EMBL/GenBank/DDBJ databases">
        <title>Draft sequencing of Calidifontibacter sp. DB0510.</title>
        <authorList>
            <person name="Kim D.-U."/>
        </authorList>
    </citation>
    <scope>NUCLEOTIDE SEQUENCE</scope>
    <source>
        <strain evidence="7">DB0510</strain>
    </source>
</reference>
<dbReference type="InterPro" id="IPR036259">
    <property type="entry name" value="MFS_trans_sf"/>
</dbReference>
<evidence type="ECO:0000256" key="3">
    <source>
        <dbReference type="ARBA" id="ARBA00022989"/>
    </source>
</evidence>
<feature type="transmembrane region" description="Helical" evidence="5">
    <location>
        <begin position="217"/>
        <end position="235"/>
    </location>
</feature>